<keyword evidence="3" id="KW-0479">Metal-binding</keyword>
<protein>
    <submittedName>
        <fullName evidence="5">Group 1 truncated hemoglobin</fullName>
    </submittedName>
</protein>
<dbReference type="EMBL" id="JBHRSL010000002">
    <property type="protein sequence ID" value="MFC3051002.1"/>
    <property type="molecule type" value="Genomic_DNA"/>
</dbReference>
<evidence type="ECO:0000313" key="6">
    <source>
        <dbReference type="Proteomes" id="UP001595444"/>
    </source>
</evidence>
<dbReference type="InterPro" id="IPR009050">
    <property type="entry name" value="Globin-like_sf"/>
</dbReference>
<reference evidence="6" key="1">
    <citation type="journal article" date="2019" name="Int. J. Syst. Evol. Microbiol.">
        <title>The Global Catalogue of Microorganisms (GCM) 10K type strain sequencing project: providing services to taxonomists for standard genome sequencing and annotation.</title>
        <authorList>
            <consortium name="The Broad Institute Genomics Platform"/>
            <consortium name="The Broad Institute Genome Sequencing Center for Infectious Disease"/>
            <person name="Wu L."/>
            <person name="Ma J."/>
        </authorList>
    </citation>
    <scope>NUCLEOTIDE SEQUENCE [LARGE SCALE GENOMIC DNA]</scope>
    <source>
        <strain evidence="6">KCTC 62164</strain>
    </source>
</reference>
<evidence type="ECO:0000256" key="2">
    <source>
        <dbReference type="ARBA" id="ARBA00022617"/>
    </source>
</evidence>
<proteinExistence type="predicted"/>
<name>A0ABV7D1L8_9PROT</name>
<evidence type="ECO:0000256" key="4">
    <source>
        <dbReference type="ARBA" id="ARBA00023004"/>
    </source>
</evidence>
<accession>A0ABV7D1L8</accession>
<sequence length="123" mass="13810">MGNLLHQLTEQASLQDVIAVFYEKMLLDNRIQHLFLNVDVANLQRKQHWFFTTLMLGTAQGTAEYLGKSHRNLVHKKGMTDEHFDAAMECLQAALDTYKVSKSVSSQIMDAAISLKSAVLTGK</sequence>
<gene>
    <name evidence="5" type="ORF">ACFOKA_03680</name>
</gene>
<evidence type="ECO:0000256" key="1">
    <source>
        <dbReference type="ARBA" id="ARBA00022448"/>
    </source>
</evidence>
<keyword evidence="2" id="KW-0349">Heme</keyword>
<comment type="caution">
    <text evidence="5">The sequence shown here is derived from an EMBL/GenBank/DDBJ whole genome shotgun (WGS) entry which is preliminary data.</text>
</comment>
<keyword evidence="4" id="KW-0408">Iron</keyword>
<dbReference type="Pfam" id="PF01152">
    <property type="entry name" value="Bac_globin"/>
    <property type="match status" value="1"/>
</dbReference>
<dbReference type="InterPro" id="IPR001486">
    <property type="entry name" value="Hemoglobin_trunc"/>
</dbReference>
<evidence type="ECO:0000313" key="5">
    <source>
        <dbReference type="EMBL" id="MFC3051002.1"/>
    </source>
</evidence>
<dbReference type="InterPro" id="IPR012292">
    <property type="entry name" value="Globin/Proto"/>
</dbReference>
<dbReference type="RefSeq" id="WP_194212206.1">
    <property type="nucleotide sequence ID" value="NZ_CP061205.1"/>
</dbReference>
<organism evidence="5 6">
    <name type="scientific">Kordiimonas pumila</name>
    <dbReference type="NCBI Taxonomy" id="2161677"/>
    <lineage>
        <taxon>Bacteria</taxon>
        <taxon>Pseudomonadati</taxon>
        <taxon>Pseudomonadota</taxon>
        <taxon>Alphaproteobacteria</taxon>
        <taxon>Kordiimonadales</taxon>
        <taxon>Kordiimonadaceae</taxon>
        <taxon>Kordiimonas</taxon>
    </lineage>
</organism>
<dbReference type="Proteomes" id="UP001595444">
    <property type="component" value="Unassembled WGS sequence"/>
</dbReference>
<dbReference type="CDD" id="cd00454">
    <property type="entry name" value="TrHb1_N"/>
    <property type="match status" value="1"/>
</dbReference>
<evidence type="ECO:0000256" key="3">
    <source>
        <dbReference type="ARBA" id="ARBA00022723"/>
    </source>
</evidence>
<keyword evidence="1" id="KW-0813">Transport</keyword>
<dbReference type="SUPFAM" id="SSF46458">
    <property type="entry name" value="Globin-like"/>
    <property type="match status" value="1"/>
</dbReference>
<keyword evidence="6" id="KW-1185">Reference proteome</keyword>
<dbReference type="Gene3D" id="1.10.490.10">
    <property type="entry name" value="Globins"/>
    <property type="match status" value="1"/>
</dbReference>